<feature type="region of interest" description="Disordered" evidence="5">
    <location>
        <begin position="1"/>
        <end position="127"/>
    </location>
</feature>
<evidence type="ECO:0000256" key="3">
    <source>
        <dbReference type="ARBA" id="ARBA00023015"/>
    </source>
</evidence>
<dbReference type="HAMAP" id="MF_01884">
    <property type="entry name" value="Rho"/>
    <property type="match status" value="1"/>
</dbReference>
<sequence>MDLDNQEPTSNEAVSQPRKRGSRRVVSTELAVDSVTSPSAEATGEVNPSGAAPERPRRRRAQADEAAPARDESATESSDEGSDSGDDNGDDQGNGFNRGRGRGRGRDRRRGRGSFGEDGDPEISDDDVLIPIGGILDVLDNYAFVRTQGYLPGSTDVYVSLGQVKKYNLRKGDAVIGAIRQPRDGENQGRQKYNALVSVDSVNGQTIDEAASRVDFQALTAVYPTERLRMETSAENITGRVLDIVTPVGKGQRGVIVGAPKTGKSMILSAMATAVAENAPDAHLMVVLIDEHPEAITELQRHAKGEVIASTFDRSADDHTTIAELAVERAKRLVELGHDVVVLVDSLTRLARAYQQSLGGGRGLSGDTAWLYPTKKLFGAARNVENGGSLTIIGTLVTDTGIQGDDVVASEVAGSATLELHVSHEAAAARMFPALDISHSATRKDDQLLAKDEAGVVADIRKALGATSSTAGLGVILEGMKATASNVEFLVAMGKKLPGLGL</sequence>
<dbReference type="SMART" id="SM00357">
    <property type="entry name" value="CSP"/>
    <property type="match status" value="1"/>
</dbReference>
<evidence type="ECO:0000256" key="1">
    <source>
        <dbReference type="ARBA" id="ARBA00022801"/>
    </source>
</evidence>
<feature type="compositionally biased region" description="Acidic residues" evidence="5">
    <location>
        <begin position="77"/>
        <end position="90"/>
    </location>
</feature>
<reference evidence="7" key="1">
    <citation type="submission" date="2020-05" db="EMBL/GenBank/DDBJ databases">
        <authorList>
            <person name="Chiriac C."/>
            <person name="Salcher M."/>
            <person name="Ghai R."/>
            <person name="Kavagutti S V."/>
        </authorList>
    </citation>
    <scope>NUCLEOTIDE SEQUENCE</scope>
</reference>
<feature type="compositionally biased region" description="Polar residues" evidence="5">
    <location>
        <begin position="1"/>
        <end position="14"/>
    </location>
</feature>
<dbReference type="Pfam" id="PF00006">
    <property type="entry name" value="ATP-synt_ab"/>
    <property type="match status" value="1"/>
</dbReference>
<dbReference type="PROSITE" id="PS51856">
    <property type="entry name" value="RHO_RNA_BD"/>
    <property type="match status" value="1"/>
</dbReference>
<dbReference type="GO" id="GO:0006353">
    <property type="term" value="P:DNA-templated transcription termination"/>
    <property type="evidence" value="ECO:0007669"/>
    <property type="project" value="InterPro"/>
</dbReference>
<proteinExistence type="inferred from homology"/>
<evidence type="ECO:0000259" key="6">
    <source>
        <dbReference type="PROSITE" id="PS51856"/>
    </source>
</evidence>
<organism evidence="7">
    <name type="scientific">freshwater metagenome</name>
    <dbReference type="NCBI Taxonomy" id="449393"/>
    <lineage>
        <taxon>unclassified sequences</taxon>
        <taxon>metagenomes</taxon>
        <taxon>ecological metagenomes</taxon>
    </lineage>
</organism>
<feature type="compositionally biased region" description="Acidic residues" evidence="5">
    <location>
        <begin position="117"/>
        <end position="127"/>
    </location>
</feature>
<dbReference type="SUPFAM" id="SSF50249">
    <property type="entry name" value="Nucleic acid-binding proteins"/>
    <property type="match status" value="1"/>
</dbReference>
<dbReference type="InterPro" id="IPR027417">
    <property type="entry name" value="P-loop_NTPase"/>
</dbReference>
<keyword evidence="3" id="KW-0805">Transcription regulation</keyword>
<dbReference type="GO" id="GO:0005524">
    <property type="term" value="F:ATP binding"/>
    <property type="evidence" value="ECO:0007669"/>
    <property type="project" value="InterPro"/>
</dbReference>
<feature type="compositionally biased region" description="Basic and acidic residues" evidence="5">
    <location>
        <begin position="61"/>
        <end position="73"/>
    </location>
</feature>
<keyword evidence="4" id="KW-0804">Transcription</keyword>
<dbReference type="Pfam" id="PF07497">
    <property type="entry name" value="Rho_RNA_bind"/>
    <property type="match status" value="1"/>
</dbReference>
<dbReference type="InterPro" id="IPR011129">
    <property type="entry name" value="CSD"/>
</dbReference>
<dbReference type="PANTHER" id="PTHR46425:SF1">
    <property type="entry name" value="TRANSCRIPTION TERMINATION FACTOR RHO"/>
    <property type="match status" value="1"/>
</dbReference>
<dbReference type="InterPro" id="IPR000194">
    <property type="entry name" value="ATPase_F1/V1/A1_a/bsu_nucl-bd"/>
</dbReference>
<dbReference type="SUPFAM" id="SSF52540">
    <property type="entry name" value="P-loop containing nucleoside triphosphate hydrolases"/>
    <property type="match status" value="1"/>
</dbReference>
<dbReference type="GO" id="GO:0003723">
    <property type="term" value="F:RNA binding"/>
    <property type="evidence" value="ECO:0007669"/>
    <property type="project" value="InterPro"/>
</dbReference>
<evidence type="ECO:0000313" key="7">
    <source>
        <dbReference type="EMBL" id="CAB4569892.1"/>
    </source>
</evidence>
<dbReference type="Gene3D" id="3.40.50.300">
    <property type="entry name" value="P-loop containing nucleotide triphosphate hydrolases"/>
    <property type="match status" value="1"/>
</dbReference>
<dbReference type="InterPro" id="IPR004665">
    <property type="entry name" value="Term_rho"/>
</dbReference>
<dbReference type="GO" id="GO:0004386">
    <property type="term" value="F:helicase activity"/>
    <property type="evidence" value="ECO:0007669"/>
    <property type="project" value="UniProtKB-KW"/>
</dbReference>
<evidence type="ECO:0000256" key="5">
    <source>
        <dbReference type="SAM" id="MobiDB-lite"/>
    </source>
</evidence>
<protein>
    <submittedName>
        <fullName evidence="7">Unannotated protein</fullName>
    </submittedName>
</protein>
<dbReference type="AlphaFoldDB" id="A0A6J6E0K3"/>
<dbReference type="GO" id="GO:0008186">
    <property type="term" value="F:ATP-dependent activity, acting on RNA"/>
    <property type="evidence" value="ECO:0007669"/>
    <property type="project" value="InterPro"/>
</dbReference>
<accession>A0A6J6E0K3</accession>
<dbReference type="PANTHER" id="PTHR46425">
    <property type="entry name" value="TRANSCRIPTION TERMINATION FACTOR RHO"/>
    <property type="match status" value="1"/>
</dbReference>
<name>A0A6J6E0K3_9ZZZZ</name>
<keyword evidence="2" id="KW-0347">Helicase</keyword>
<keyword evidence="1" id="KW-0378">Hydrolase</keyword>
<gene>
    <name evidence="7" type="ORF">UFOPK1684_00637</name>
</gene>
<dbReference type="EMBL" id="CAEZTM010000022">
    <property type="protein sequence ID" value="CAB4569892.1"/>
    <property type="molecule type" value="Genomic_DNA"/>
</dbReference>
<dbReference type="InterPro" id="IPR012340">
    <property type="entry name" value="NA-bd_OB-fold"/>
</dbReference>
<keyword evidence="2" id="KW-0067">ATP-binding</keyword>
<feature type="domain" description="Rho RNA-BD" evidence="6">
    <location>
        <begin position="129"/>
        <end position="206"/>
    </location>
</feature>
<dbReference type="Gene3D" id="2.40.50.140">
    <property type="entry name" value="Nucleic acid-binding proteins"/>
    <property type="match status" value="1"/>
</dbReference>
<keyword evidence="2" id="KW-0547">Nucleotide-binding</keyword>
<evidence type="ECO:0000256" key="2">
    <source>
        <dbReference type="ARBA" id="ARBA00022806"/>
    </source>
</evidence>
<dbReference type="InterPro" id="IPR011113">
    <property type="entry name" value="Rho_RNA-bd"/>
</dbReference>
<evidence type="ECO:0000256" key="4">
    <source>
        <dbReference type="ARBA" id="ARBA00023163"/>
    </source>
</evidence>
<feature type="compositionally biased region" description="Basic residues" evidence="5">
    <location>
        <begin position="99"/>
        <end position="112"/>
    </location>
</feature>
<dbReference type="NCBIfam" id="NF006886">
    <property type="entry name" value="PRK09376.1"/>
    <property type="match status" value="1"/>
</dbReference>
<dbReference type="GO" id="GO:0016787">
    <property type="term" value="F:hydrolase activity"/>
    <property type="evidence" value="ECO:0007669"/>
    <property type="project" value="UniProtKB-KW"/>
</dbReference>